<organism evidence="1 2">
    <name type="scientific">Streptomyces hokutonensis</name>
    <dbReference type="NCBI Taxonomy" id="1306990"/>
    <lineage>
        <taxon>Bacteria</taxon>
        <taxon>Bacillati</taxon>
        <taxon>Actinomycetota</taxon>
        <taxon>Actinomycetes</taxon>
        <taxon>Kitasatosporales</taxon>
        <taxon>Streptomycetaceae</taxon>
        <taxon>Streptomyces</taxon>
    </lineage>
</organism>
<sequence>MTVADLEALREKYLTALEAYTTSAEKTRAELGEVRPIGNGPVPTISPAWIQAMEAEREAQAVYEAARDAYCEAAKAE</sequence>
<keyword evidence="2" id="KW-1185">Reference proteome</keyword>
<dbReference type="EMBL" id="JBIAHM010000009">
    <property type="protein sequence ID" value="MFE9601991.1"/>
    <property type="molecule type" value="Genomic_DNA"/>
</dbReference>
<dbReference type="Proteomes" id="UP001601303">
    <property type="component" value="Unassembled WGS sequence"/>
</dbReference>
<reference evidence="1 2" key="1">
    <citation type="submission" date="2024-10" db="EMBL/GenBank/DDBJ databases">
        <title>The Natural Products Discovery Center: Release of the First 8490 Sequenced Strains for Exploring Actinobacteria Biosynthetic Diversity.</title>
        <authorList>
            <person name="Kalkreuter E."/>
            <person name="Kautsar S.A."/>
            <person name="Yang D."/>
            <person name="Bader C.D."/>
            <person name="Teijaro C.N."/>
            <person name="Fluegel L."/>
            <person name="Davis C.M."/>
            <person name="Simpson J.R."/>
            <person name="Lauterbach L."/>
            <person name="Steele A.D."/>
            <person name="Gui C."/>
            <person name="Meng S."/>
            <person name="Li G."/>
            <person name="Viehrig K."/>
            <person name="Ye F."/>
            <person name="Su P."/>
            <person name="Kiefer A.F."/>
            <person name="Nichols A."/>
            <person name="Cepeda A.J."/>
            <person name="Yan W."/>
            <person name="Fan B."/>
            <person name="Jiang Y."/>
            <person name="Adhikari A."/>
            <person name="Zheng C.-J."/>
            <person name="Schuster L."/>
            <person name="Cowan T.M."/>
            <person name="Smanski M.J."/>
            <person name="Chevrette M.G."/>
            <person name="De Carvalho L.P.S."/>
            <person name="Shen B."/>
        </authorList>
    </citation>
    <scope>NUCLEOTIDE SEQUENCE [LARGE SCALE GENOMIC DNA]</scope>
    <source>
        <strain evidence="1 2">NPDC006488</strain>
    </source>
</reference>
<accession>A0ABW6M770</accession>
<gene>
    <name evidence="1" type="ORF">ACFYNQ_25930</name>
</gene>
<proteinExistence type="predicted"/>
<protein>
    <submittedName>
        <fullName evidence="1">Uncharacterized protein</fullName>
    </submittedName>
</protein>
<name>A0ABW6M770_9ACTN</name>
<comment type="caution">
    <text evidence="1">The sequence shown here is derived from an EMBL/GenBank/DDBJ whole genome shotgun (WGS) entry which is preliminary data.</text>
</comment>
<dbReference type="RefSeq" id="WP_388109592.1">
    <property type="nucleotide sequence ID" value="NZ_JBIAHM010000009.1"/>
</dbReference>
<evidence type="ECO:0000313" key="2">
    <source>
        <dbReference type="Proteomes" id="UP001601303"/>
    </source>
</evidence>
<evidence type="ECO:0000313" key="1">
    <source>
        <dbReference type="EMBL" id="MFE9601991.1"/>
    </source>
</evidence>